<feature type="domain" description="CCHC-type" evidence="3">
    <location>
        <begin position="199"/>
        <end position="216"/>
    </location>
</feature>
<dbReference type="SMART" id="SM00343">
    <property type="entry name" value="ZnF_C2HC"/>
    <property type="match status" value="2"/>
</dbReference>
<evidence type="ECO:0000313" key="4">
    <source>
        <dbReference type="EMBL" id="KAJ8414523.1"/>
    </source>
</evidence>
<evidence type="ECO:0000256" key="2">
    <source>
        <dbReference type="SAM" id="MobiDB-lite"/>
    </source>
</evidence>
<reference evidence="4" key="1">
    <citation type="journal article" date="2023" name="Science">
        <title>Genome structures resolve the early diversification of teleost fishes.</title>
        <authorList>
            <person name="Parey E."/>
            <person name="Louis A."/>
            <person name="Montfort J."/>
            <person name="Bouchez O."/>
            <person name="Roques C."/>
            <person name="Iampietro C."/>
            <person name="Lluch J."/>
            <person name="Castinel A."/>
            <person name="Donnadieu C."/>
            <person name="Desvignes T."/>
            <person name="Floi Bucao C."/>
            <person name="Jouanno E."/>
            <person name="Wen M."/>
            <person name="Mejri S."/>
            <person name="Dirks R."/>
            <person name="Jansen H."/>
            <person name="Henkel C."/>
            <person name="Chen W.J."/>
            <person name="Zahm M."/>
            <person name="Cabau C."/>
            <person name="Klopp C."/>
            <person name="Thompson A.W."/>
            <person name="Robinson-Rechavi M."/>
            <person name="Braasch I."/>
            <person name="Lecointre G."/>
            <person name="Bobe J."/>
            <person name="Postlethwait J.H."/>
            <person name="Berthelot C."/>
            <person name="Roest Crollius H."/>
            <person name="Guiguen Y."/>
        </authorList>
    </citation>
    <scope>NUCLEOTIDE SEQUENCE</scope>
    <source>
        <strain evidence="4">NC1722</strain>
    </source>
</reference>
<evidence type="ECO:0000256" key="1">
    <source>
        <dbReference type="PROSITE-ProRule" id="PRU00047"/>
    </source>
</evidence>
<dbReference type="GO" id="GO:0008270">
    <property type="term" value="F:zinc ion binding"/>
    <property type="evidence" value="ECO:0007669"/>
    <property type="project" value="UniProtKB-KW"/>
</dbReference>
<dbReference type="InterPro" id="IPR001878">
    <property type="entry name" value="Znf_CCHC"/>
</dbReference>
<gene>
    <name evidence="4" type="ORF">AAFF_G00037250</name>
</gene>
<dbReference type="Gene3D" id="4.10.60.10">
    <property type="entry name" value="Zinc finger, CCHC-type"/>
    <property type="match status" value="1"/>
</dbReference>
<feature type="compositionally biased region" description="Polar residues" evidence="2">
    <location>
        <begin position="221"/>
        <end position="236"/>
    </location>
</feature>
<dbReference type="PROSITE" id="PS50158">
    <property type="entry name" value="ZF_CCHC"/>
    <property type="match status" value="1"/>
</dbReference>
<keyword evidence="1" id="KW-0862">Zinc</keyword>
<protein>
    <recommendedName>
        <fullName evidence="3">CCHC-type domain-containing protein</fullName>
    </recommendedName>
</protein>
<dbReference type="Proteomes" id="UP001221898">
    <property type="component" value="Unassembled WGS sequence"/>
</dbReference>
<organism evidence="4 5">
    <name type="scientific">Aldrovandia affinis</name>
    <dbReference type="NCBI Taxonomy" id="143900"/>
    <lineage>
        <taxon>Eukaryota</taxon>
        <taxon>Metazoa</taxon>
        <taxon>Chordata</taxon>
        <taxon>Craniata</taxon>
        <taxon>Vertebrata</taxon>
        <taxon>Euteleostomi</taxon>
        <taxon>Actinopterygii</taxon>
        <taxon>Neopterygii</taxon>
        <taxon>Teleostei</taxon>
        <taxon>Notacanthiformes</taxon>
        <taxon>Halosauridae</taxon>
        <taxon>Aldrovandia</taxon>
    </lineage>
</organism>
<dbReference type="GO" id="GO:0003676">
    <property type="term" value="F:nucleic acid binding"/>
    <property type="evidence" value="ECO:0007669"/>
    <property type="project" value="InterPro"/>
</dbReference>
<keyword evidence="1" id="KW-0863">Zinc-finger</keyword>
<dbReference type="AlphaFoldDB" id="A0AAD7WZC9"/>
<proteinExistence type="predicted"/>
<name>A0AAD7WZC9_9TELE</name>
<evidence type="ECO:0000313" key="5">
    <source>
        <dbReference type="Proteomes" id="UP001221898"/>
    </source>
</evidence>
<dbReference type="EMBL" id="JAINUG010000012">
    <property type="protein sequence ID" value="KAJ8414523.1"/>
    <property type="molecule type" value="Genomic_DNA"/>
</dbReference>
<accession>A0AAD7WZC9</accession>
<sequence length="243" mass="26807">MSSLPLADFYATQPDAGESPVDYWVRLNTAAEHADRHLRKSGGQMENMSAEVAMMFIRNCSNPDLSSVFKCKPISKWSAMEVQEAIDEHQREHQTRKRSSKVERFNVATAAAATCSPVVEEFTTMRAGVQEPPTQGKVSAVTTSEAGALERVLSMLEGVLARTASASPDPTVDPVDTPGSCRVCGEKTHFTKEHCMKERRCFACLEPGHQKKDCTKDRPRQMQSESHTPNQENGVTHTPEGKV</sequence>
<evidence type="ECO:0000259" key="3">
    <source>
        <dbReference type="PROSITE" id="PS50158"/>
    </source>
</evidence>
<feature type="compositionally biased region" description="Basic and acidic residues" evidence="2">
    <location>
        <begin position="209"/>
        <end position="220"/>
    </location>
</feature>
<keyword evidence="5" id="KW-1185">Reference proteome</keyword>
<feature type="region of interest" description="Disordered" evidence="2">
    <location>
        <begin position="209"/>
        <end position="243"/>
    </location>
</feature>
<keyword evidence="1" id="KW-0479">Metal-binding</keyword>
<comment type="caution">
    <text evidence="4">The sequence shown here is derived from an EMBL/GenBank/DDBJ whole genome shotgun (WGS) entry which is preliminary data.</text>
</comment>